<gene>
    <name evidence="1" type="ORF">ACOLOM_LOCUS13260</name>
</gene>
<protein>
    <submittedName>
        <fullName evidence="1">5707_t:CDS:1</fullName>
    </submittedName>
</protein>
<keyword evidence="2" id="KW-1185">Reference proteome</keyword>
<comment type="caution">
    <text evidence="1">The sequence shown here is derived from an EMBL/GenBank/DDBJ whole genome shotgun (WGS) entry which is preliminary data.</text>
</comment>
<name>A0ACA9QTP5_9GLOM</name>
<dbReference type="EMBL" id="CAJVPT010059638">
    <property type="protein sequence ID" value="CAG8762312.1"/>
    <property type="molecule type" value="Genomic_DNA"/>
</dbReference>
<feature type="non-terminal residue" evidence="1">
    <location>
        <position position="214"/>
    </location>
</feature>
<dbReference type="Proteomes" id="UP000789525">
    <property type="component" value="Unassembled WGS sequence"/>
</dbReference>
<evidence type="ECO:0000313" key="2">
    <source>
        <dbReference type="Proteomes" id="UP000789525"/>
    </source>
</evidence>
<proteinExistence type="predicted"/>
<sequence length="214" mass="24309">MSTRIMKLHGYEVEILVDDKPLKEYYVPIVNGVVSTTGPSYVLDAATGRKVLSPIVTYASVARPNTRFAIKIVAHDAKPENHILAEIYIDGMTDHRWKHIKTANSRKKEFFRSSDRTRKCYFKFTDRMIKETSKRRSIDNFSDCEDSSSKYGTMSTSRTISSSGSSPRCSMNVKRGEPLPEMNEEEIKDSGGLGAISVYFYRAKIERIPEETSE</sequence>
<evidence type="ECO:0000313" key="1">
    <source>
        <dbReference type="EMBL" id="CAG8762312.1"/>
    </source>
</evidence>
<organism evidence="1 2">
    <name type="scientific">Acaulospora colombiana</name>
    <dbReference type="NCBI Taxonomy" id="27376"/>
    <lineage>
        <taxon>Eukaryota</taxon>
        <taxon>Fungi</taxon>
        <taxon>Fungi incertae sedis</taxon>
        <taxon>Mucoromycota</taxon>
        <taxon>Glomeromycotina</taxon>
        <taxon>Glomeromycetes</taxon>
        <taxon>Diversisporales</taxon>
        <taxon>Acaulosporaceae</taxon>
        <taxon>Acaulospora</taxon>
    </lineage>
</organism>
<accession>A0ACA9QTP5</accession>
<reference evidence="1" key="1">
    <citation type="submission" date="2021-06" db="EMBL/GenBank/DDBJ databases">
        <authorList>
            <person name="Kallberg Y."/>
            <person name="Tangrot J."/>
            <person name="Rosling A."/>
        </authorList>
    </citation>
    <scope>NUCLEOTIDE SEQUENCE</scope>
    <source>
        <strain evidence="1">CL356</strain>
    </source>
</reference>